<dbReference type="Proteomes" id="UP000435877">
    <property type="component" value="Unassembled WGS sequence"/>
</dbReference>
<organism evidence="2 3">
    <name type="scientific">Zhongshania aliphaticivorans</name>
    <dbReference type="NCBI Taxonomy" id="1470434"/>
    <lineage>
        <taxon>Bacteria</taxon>
        <taxon>Pseudomonadati</taxon>
        <taxon>Pseudomonadota</taxon>
        <taxon>Gammaproteobacteria</taxon>
        <taxon>Cellvibrionales</taxon>
        <taxon>Spongiibacteraceae</taxon>
        <taxon>Zhongshania</taxon>
    </lineage>
</organism>
<evidence type="ECO:0000313" key="4">
    <source>
        <dbReference type="Proteomes" id="UP000439591"/>
    </source>
</evidence>
<name>A0A5S9N7H9_9GAMM</name>
<dbReference type="Proteomes" id="UP000439591">
    <property type="component" value="Unassembled WGS sequence"/>
</dbReference>
<dbReference type="EMBL" id="CACSIK010000001">
    <property type="protein sequence ID" value="CAA0085901.1"/>
    <property type="molecule type" value="Genomic_DNA"/>
</dbReference>
<protein>
    <submittedName>
        <fullName evidence="2">Uncharacterized protein</fullName>
    </submittedName>
</protein>
<evidence type="ECO:0000313" key="2">
    <source>
        <dbReference type="EMBL" id="CAA0085901.1"/>
    </source>
</evidence>
<sequence length="359" mass="42862">MNQYPSYIYEPAKSIEVFEASEKYLNTNPLLKEKITNLGWCYQSIGKSIPQTMENFWSGHFFPFVESSEELQISFNLVMFGLYKQAFMSLRSALEVGMLSVYYNINDDGHKIVKDWLNSKDAWEANTPRSDKIWKILKKNKNIENFDLKLNLKERFEDLSYLHNFVHTKGYKYSNKLGLMKPNYQTFEETIFLKWLDAYEKVVIIVATLHMLKYPIASIEYEWDDKVGIDNPFPVLEPYEIDRIKEILPFSYFREIQTIASVDPDTQELLEHIKNLPDMTEKEKEQQIVDFDKSMIENGQGFIEWEKQELKWLEKMSDEAKEKVIRRIDSIREWAIENNMMKPKIERLKEEEFFDKNFD</sequence>
<keyword evidence="3" id="KW-1185">Reference proteome</keyword>
<evidence type="ECO:0000313" key="1">
    <source>
        <dbReference type="EMBL" id="CAA0079990.1"/>
    </source>
</evidence>
<dbReference type="EMBL" id="CACSIM010000001">
    <property type="protein sequence ID" value="CAA0079990.1"/>
    <property type="molecule type" value="Genomic_DNA"/>
</dbReference>
<proteinExistence type="predicted"/>
<gene>
    <name evidence="2" type="ORF">IHBHHGIJ_00919</name>
    <name evidence="1" type="ORF">KFEGEMFD_00232</name>
</gene>
<accession>A0A5S9N7H9</accession>
<evidence type="ECO:0000313" key="3">
    <source>
        <dbReference type="Proteomes" id="UP000435877"/>
    </source>
</evidence>
<dbReference type="OrthoDB" id="5186494at2"/>
<dbReference type="AlphaFoldDB" id="A0A5S9N7H9"/>
<dbReference type="RefSeq" id="WP_159267574.1">
    <property type="nucleotide sequence ID" value="NZ_CACSIK010000001.1"/>
</dbReference>
<reference evidence="3 4" key="1">
    <citation type="submission" date="2019-11" db="EMBL/GenBank/DDBJ databases">
        <authorList>
            <person name="Holert J."/>
        </authorList>
    </citation>
    <scope>NUCLEOTIDE SEQUENCE [LARGE SCALE GENOMIC DNA]</scope>
    <source>
        <strain evidence="1">BC3_2A</strain>
        <strain evidence="2">SB11_1A</strain>
    </source>
</reference>